<evidence type="ECO:0000313" key="4">
    <source>
        <dbReference type="Proteomes" id="UP000078576"/>
    </source>
</evidence>
<reference evidence="4" key="1">
    <citation type="submission" date="2014-12" db="EMBL/GenBank/DDBJ databases">
        <title>Genome Sequence of Valsa Canker Pathogens Uncovers a Specific Adaption of Colonization on Woody Bark.</title>
        <authorList>
            <person name="Yin Z."/>
            <person name="Liu H."/>
            <person name="Gao X."/>
            <person name="Li Z."/>
            <person name="Song N."/>
            <person name="Ke X."/>
            <person name="Dai Q."/>
            <person name="Wu Y."/>
            <person name="Sun Y."/>
            <person name="Xu J.-R."/>
            <person name="Kang Z.K."/>
            <person name="Wang L."/>
            <person name="Huang L."/>
        </authorList>
    </citation>
    <scope>NUCLEOTIDE SEQUENCE [LARGE SCALE GENOMIC DNA]</scope>
    <source>
        <strain evidence="4">SXYL134</strain>
    </source>
</reference>
<feature type="region of interest" description="Disordered" evidence="2">
    <location>
        <begin position="596"/>
        <end position="716"/>
    </location>
</feature>
<dbReference type="AlphaFoldDB" id="A0A194V4G4"/>
<evidence type="ECO:0000256" key="2">
    <source>
        <dbReference type="SAM" id="MobiDB-lite"/>
    </source>
</evidence>
<name>A0A194V4G4_CYTMA</name>
<evidence type="ECO:0000313" key="3">
    <source>
        <dbReference type="EMBL" id="KUI58822.1"/>
    </source>
</evidence>
<keyword evidence="1" id="KW-0175">Coiled coil</keyword>
<feature type="compositionally biased region" description="Low complexity" evidence="2">
    <location>
        <begin position="114"/>
        <end position="124"/>
    </location>
</feature>
<dbReference type="Proteomes" id="UP000078576">
    <property type="component" value="Unassembled WGS sequence"/>
</dbReference>
<gene>
    <name evidence="3" type="ORF">VP1G_06056</name>
</gene>
<feature type="compositionally biased region" description="Polar residues" evidence="2">
    <location>
        <begin position="319"/>
        <end position="331"/>
    </location>
</feature>
<proteinExistence type="predicted"/>
<dbReference type="Pfam" id="PF12511">
    <property type="entry name" value="DUF3716"/>
    <property type="match status" value="1"/>
</dbReference>
<protein>
    <submittedName>
        <fullName evidence="3">Uncharacterized protein</fullName>
    </submittedName>
</protein>
<feature type="compositionally biased region" description="Basic and acidic residues" evidence="2">
    <location>
        <begin position="613"/>
        <end position="630"/>
    </location>
</feature>
<accession>A0A194V4G4</accession>
<feature type="compositionally biased region" description="Acidic residues" evidence="2">
    <location>
        <begin position="403"/>
        <end position="413"/>
    </location>
</feature>
<dbReference type="STRING" id="694573.A0A194V4G4"/>
<feature type="region of interest" description="Disordered" evidence="2">
    <location>
        <begin position="305"/>
        <end position="423"/>
    </location>
</feature>
<dbReference type="EMBL" id="KN714719">
    <property type="protein sequence ID" value="KUI58822.1"/>
    <property type="molecule type" value="Genomic_DNA"/>
</dbReference>
<organism evidence="3 4">
    <name type="scientific">Cytospora mali</name>
    <name type="common">Apple Valsa canker fungus</name>
    <name type="synonym">Valsa mali</name>
    <dbReference type="NCBI Taxonomy" id="578113"/>
    <lineage>
        <taxon>Eukaryota</taxon>
        <taxon>Fungi</taxon>
        <taxon>Dikarya</taxon>
        <taxon>Ascomycota</taxon>
        <taxon>Pezizomycotina</taxon>
        <taxon>Sordariomycetes</taxon>
        <taxon>Sordariomycetidae</taxon>
        <taxon>Diaporthales</taxon>
        <taxon>Cytosporaceae</taxon>
        <taxon>Cytospora</taxon>
    </lineage>
</organism>
<keyword evidence="4" id="KW-1185">Reference proteome</keyword>
<sequence>MAENEIQNWAEIEAGYWTDTMKTRAEEDRSMNAKFEARTGPIRQKLTELVDERERLSLALQEVKKQYEAVEAQLDNLGLQFEEAKQVTAADRERKDESARAWFNYNKSRNMASQGDDQPQQNGDGKARRGSKASKPNGHVQASSNNGFSAVNGSTRSNGNGNGNVSQPASADSSPLSEPPDVSPPDMLLTGAEIFDTDGNRLGAIKRIHLENRFTRQIVQLPVQRHVVIRPGRKFTQETMDSIYEPSDAKGAKWLSCMIQATGEEQDIPCTSCLNRAGTWVGCVIVGGEDFPRCANCEWNRQGCSGSSYHQDRSKDPDLQQNSVQTASNSPYPDYPAQASREDTSSGGFTPVNGGAYHRPPVTDAIAPSSVPSKRTSLPGGKKGGRKSLPNMATSGRDKENVEPNDESMLADEGDSRIDAVDPGPEITKETLVLKDNGVEYTEPEIMCGVPLERITPEHPYWDPKWEELDQIVQQKLDSWKKKLEECLSQNKNRFLAGRQVNRGTTTMTFLNKTDFHPYQLVGKKWITKGLVSYDTIFRLAQVIEELPKLGVNCTPVEWVRQRMHELYVEQGESFSLARTVHELYHDPKLRALRTKAGFGNIGRPSGVKKGMSSKEAKAKGTKDPNETPTKKRRRPSSGSVKQELKQEEQQQGGLGAAMTTPRIGKKQRTAHGSRPGSSRANGLSLDGTAESPSFAHRPKARMAGQTDNKQDGLEYDGYTSTDSYSHDNIMAIDFRITQLKTRGNATNMNHTQYWHWVSSKNNSYLEHQVLRTVNPPSWGVYKEPLNFNICLKELELVEYSPQNDCLKIVVRTKPVAGVDHRGDVMALFKRERTLKRFLHFLGEKGVTLVKKPSDDIEQHWSSMESTVLPHNEEDD</sequence>
<feature type="region of interest" description="Disordered" evidence="2">
    <location>
        <begin position="105"/>
        <end position="188"/>
    </location>
</feature>
<feature type="compositionally biased region" description="Polar residues" evidence="2">
    <location>
        <begin position="140"/>
        <end position="157"/>
    </location>
</feature>
<dbReference type="OrthoDB" id="4800057at2759"/>
<evidence type="ECO:0000256" key="1">
    <source>
        <dbReference type="SAM" id="Coils"/>
    </source>
</evidence>
<dbReference type="InterPro" id="IPR022190">
    <property type="entry name" value="DUF3716"/>
</dbReference>
<feature type="compositionally biased region" description="Polar residues" evidence="2">
    <location>
        <begin position="165"/>
        <end position="176"/>
    </location>
</feature>
<feature type="coiled-coil region" evidence="1">
    <location>
        <begin position="46"/>
        <end position="87"/>
    </location>
</feature>